<dbReference type="InterPro" id="IPR018647">
    <property type="entry name" value="SLFN_3-like_DNA/RNA_helicase"/>
</dbReference>
<protein>
    <submittedName>
        <fullName evidence="2">DUF2075 domain-containing protein</fullName>
    </submittedName>
</protein>
<dbReference type="EMBL" id="JADIMY010000117">
    <property type="protein sequence ID" value="MBO8428099.1"/>
    <property type="molecule type" value="Genomic_DNA"/>
</dbReference>
<feature type="domain" description="Schlafen group 3-like DNA/RNA helicase" evidence="1">
    <location>
        <begin position="266"/>
        <end position="605"/>
    </location>
</feature>
<reference evidence="2" key="2">
    <citation type="journal article" date="2021" name="PeerJ">
        <title>Extensive microbial diversity within the chicken gut microbiome revealed by metagenomics and culture.</title>
        <authorList>
            <person name="Gilroy R."/>
            <person name="Ravi A."/>
            <person name="Getino M."/>
            <person name="Pursley I."/>
            <person name="Horton D.L."/>
            <person name="Alikhan N.F."/>
            <person name="Baker D."/>
            <person name="Gharbi K."/>
            <person name="Hall N."/>
            <person name="Watson M."/>
            <person name="Adriaenssens E.M."/>
            <person name="Foster-Nyarko E."/>
            <person name="Jarju S."/>
            <person name="Secka A."/>
            <person name="Antonio M."/>
            <person name="Oren A."/>
            <person name="Chaudhuri R.R."/>
            <person name="La Ragione R."/>
            <person name="Hildebrand F."/>
            <person name="Pallen M.J."/>
        </authorList>
    </citation>
    <scope>NUCLEOTIDE SEQUENCE</scope>
    <source>
        <strain evidence="2">11159</strain>
    </source>
</reference>
<proteinExistence type="predicted"/>
<dbReference type="Proteomes" id="UP000823613">
    <property type="component" value="Unassembled WGS sequence"/>
</dbReference>
<comment type="caution">
    <text evidence="2">The sequence shown here is derived from an EMBL/GenBank/DDBJ whole genome shotgun (WGS) entry which is preliminary data.</text>
</comment>
<dbReference type="AlphaFoldDB" id="A0A9D9DN63"/>
<name>A0A9D9DN63_9BACL</name>
<reference evidence="2" key="1">
    <citation type="submission" date="2020-10" db="EMBL/GenBank/DDBJ databases">
        <authorList>
            <person name="Gilroy R."/>
        </authorList>
    </citation>
    <scope>NUCLEOTIDE SEQUENCE</scope>
    <source>
        <strain evidence="2">11159</strain>
    </source>
</reference>
<sequence length="619" mass="71416">MIIYNKSLKDFRTDVTFNTMQSILLKTLREKGLSGGSASEINSRNNSLHFMKDVLDDSYFDNECQVAIEYNIPQTSKRVDFMIMGNNNTEDHVVIIELKQWARVNKVDDNCDHSIMSDLRSHEPVAHPSYQAYSYKQLILDYSNDSVSINNKTLKPCAYLHNLSEEYRPIIEDNLYHEWIEEAPVFLQSDVLKLRNFVKNYIKLKANDGSLLYKIEEGRLKPTKSLQDALDSMLCGNEEFHMIDEQVVAYDKIMKAIKESQNDTRKHVLIITGGPGTGKSVLAINILARCIIDLKLNTSYITKNMAPRKCYANLLAKGNAKKMVNLQKAIQSPWCLPNTIYNGLDVGIFDEAHRMQKKPYRYLGNDMLEDAIKASKVSIFFVDDDQRITINDKYDVNSIIMYAKNENAIIHKPYELTSQFRCDGSDGYISFLNNLLEIKQTANTNFEFNNLKVKVFDDPIKMRDELRELNKINNKTRMIAGYCYDWNVKNKKGEWDIILPNGFKAKWNLANDDHWAVNPNSFEEVGCIHTCQGMEFDYVGIIIGKDLYYKDGHVQTNRNAISKDDKTSGIRLKSTSNEEADKLIRRTYKVLLTRGIKGCYIYCEDEALRNYLKEKLNKN</sequence>
<evidence type="ECO:0000313" key="2">
    <source>
        <dbReference type="EMBL" id="MBO8428099.1"/>
    </source>
</evidence>
<evidence type="ECO:0000313" key="3">
    <source>
        <dbReference type="Proteomes" id="UP000823613"/>
    </source>
</evidence>
<accession>A0A9D9DN63</accession>
<gene>
    <name evidence="2" type="ORF">IAC58_06125</name>
</gene>
<dbReference type="InterPro" id="IPR027417">
    <property type="entry name" value="P-loop_NTPase"/>
</dbReference>
<organism evidence="2 3">
    <name type="scientific">Candidatus Onthovivens merdipullorum</name>
    <dbReference type="NCBI Taxonomy" id="2840889"/>
    <lineage>
        <taxon>Bacteria</taxon>
        <taxon>Bacillati</taxon>
        <taxon>Bacillota</taxon>
        <taxon>Bacilli</taxon>
        <taxon>Bacillales</taxon>
        <taxon>Candidatus Onthovivens</taxon>
    </lineage>
</organism>
<dbReference type="SUPFAM" id="SSF52540">
    <property type="entry name" value="P-loop containing nucleoside triphosphate hydrolases"/>
    <property type="match status" value="1"/>
</dbReference>
<dbReference type="Gene3D" id="3.40.50.300">
    <property type="entry name" value="P-loop containing nucleotide triphosphate hydrolases"/>
    <property type="match status" value="1"/>
</dbReference>
<evidence type="ECO:0000259" key="1">
    <source>
        <dbReference type="Pfam" id="PF09848"/>
    </source>
</evidence>
<dbReference type="Pfam" id="PF09848">
    <property type="entry name" value="SLFN-g3_helicase"/>
    <property type="match status" value="1"/>
</dbReference>